<reference evidence="1" key="2">
    <citation type="submission" date="2020-09" db="EMBL/GenBank/DDBJ databases">
        <authorList>
            <person name="Sun Q."/>
            <person name="Ohkuma M."/>
        </authorList>
    </citation>
    <scope>NUCLEOTIDE SEQUENCE</scope>
    <source>
        <strain evidence="1">JCM 3035</strain>
    </source>
</reference>
<dbReference type="Proteomes" id="UP000637788">
    <property type="component" value="Unassembled WGS sequence"/>
</dbReference>
<protein>
    <submittedName>
        <fullName evidence="1">Uncharacterized protein</fullName>
    </submittedName>
</protein>
<accession>A0A917QL52</accession>
<dbReference type="RefSeq" id="WP_246567384.1">
    <property type="nucleotide sequence ID" value="NZ_BMPQ01000003.1"/>
</dbReference>
<organism evidence="1 2">
    <name type="scientific">Streptomyces flaveus</name>
    <dbReference type="NCBI Taxonomy" id="66370"/>
    <lineage>
        <taxon>Bacteria</taxon>
        <taxon>Bacillati</taxon>
        <taxon>Actinomycetota</taxon>
        <taxon>Actinomycetes</taxon>
        <taxon>Kitasatosporales</taxon>
        <taxon>Streptomycetaceae</taxon>
        <taxon>Streptomyces</taxon>
        <taxon>Streptomyces aurantiacus group</taxon>
    </lineage>
</organism>
<evidence type="ECO:0000313" key="2">
    <source>
        <dbReference type="Proteomes" id="UP000637788"/>
    </source>
</evidence>
<sequence length="117" mass="12812">MAAHIAASSSHAEEAMILREAGRTRSLALSRITLVDIHVRRGDLDAAVSVGHDLLSTSPTLGSIRVVRQLDGLRHLLERHKAYGPVREYLVRFDDARRARMLLLANIIPTSPGGTPE</sequence>
<keyword evidence="2" id="KW-1185">Reference proteome</keyword>
<reference evidence="1" key="1">
    <citation type="journal article" date="2014" name="Int. J. Syst. Evol. Microbiol.">
        <title>Complete genome sequence of Corynebacterium casei LMG S-19264T (=DSM 44701T), isolated from a smear-ripened cheese.</title>
        <authorList>
            <consortium name="US DOE Joint Genome Institute (JGI-PGF)"/>
            <person name="Walter F."/>
            <person name="Albersmeier A."/>
            <person name="Kalinowski J."/>
            <person name="Ruckert C."/>
        </authorList>
    </citation>
    <scope>NUCLEOTIDE SEQUENCE</scope>
    <source>
        <strain evidence="1">JCM 3035</strain>
    </source>
</reference>
<dbReference type="EMBL" id="BMPQ01000003">
    <property type="protein sequence ID" value="GGK55883.1"/>
    <property type="molecule type" value="Genomic_DNA"/>
</dbReference>
<comment type="caution">
    <text evidence="1">The sequence shown here is derived from an EMBL/GenBank/DDBJ whole genome shotgun (WGS) entry which is preliminary data.</text>
</comment>
<gene>
    <name evidence="1" type="ORF">GCM10010094_15380</name>
</gene>
<name>A0A917QL52_9ACTN</name>
<dbReference type="AlphaFoldDB" id="A0A917QL52"/>
<proteinExistence type="predicted"/>
<evidence type="ECO:0000313" key="1">
    <source>
        <dbReference type="EMBL" id="GGK55883.1"/>
    </source>
</evidence>